<dbReference type="EMBL" id="JAPQKT010000003">
    <property type="protein sequence ID" value="KAJ5235565.1"/>
    <property type="molecule type" value="Genomic_DNA"/>
</dbReference>
<proteinExistence type="predicted"/>
<sequence>MSPHDNHKDILLYGALPTGLPTAQVGANQPKSLLLVFLADIKSHDRERLMRHIQPAVRKIEILTWYPNQQVLRSVAPQRGYSDSLANLYGLAVIAKRNGHLGFVVADELTKRQVEGQFPLRGEDERISLAMIAIREGEQNGQARIFAKRSSRNNSLRDDLESFDINQDVDNLENRVYSSMLYTDLGFEIHDPDQPAFTPTTLESFGHEETLAATMSTLSRDTPLPPELILDIVSRAEESMMEPIKFPPGLEFQAGKPTINIILCFEHTQEEREGISALLQSAIDLELLGKNRTSNERNRSNADAEFKNTPKPSITLIPWGKTCPLSRRDISEIPEAVNAYADTDRYLKMPYLLTKPIDRENASSTEFLSINRTRVGPCVRCTTLSEVLHNYEGRVKDPIRTKDHQNGQIELFPPTVFHSGYDEPFYPISHPWNPVDRRTNSIPLFFLTNKLSDTQVKALYKEIQTMNHIDDEDWGKKVICPVPWKEDEPDAEDGTPEDMWRLYTEVKKNCEPPLVFADLQSGEDLKIIMTENIYIPDPGNDNKNAREVLKGVDDPNYRGFIYGRLPGRDAHIHWINLNIANMNLDESLDDYETYQRPDWPFHHMLDEYNDWIPEEEANENG</sequence>
<reference evidence="1" key="2">
    <citation type="journal article" date="2023" name="IMA Fungus">
        <title>Comparative genomic study of the Penicillium genus elucidates a diverse pangenome and 15 lateral gene transfer events.</title>
        <authorList>
            <person name="Petersen C."/>
            <person name="Sorensen T."/>
            <person name="Nielsen M.R."/>
            <person name="Sondergaard T.E."/>
            <person name="Sorensen J.L."/>
            <person name="Fitzpatrick D.A."/>
            <person name="Frisvad J.C."/>
            <person name="Nielsen K.L."/>
        </authorList>
    </citation>
    <scope>NUCLEOTIDE SEQUENCE</scope>
    <source>
        <strain evidence="1">IBT 23319</strain>
    </source>
</reference>
<dbReference type="OrthoDB" id="4461621at2759"/>
<dbReference type="GeneID" id="81382820"/>
<accession>A0A9W9P564</accession>
<keyword evidence="2" id="KW-1185">Reference proteome</keyword>
<name>A0A9W9P564_PENCI</name>
<dbReference type="RefSeq" id="XP_056503065.1">
    <property type="nucleotide sequence ID" value="XM_056643653.1"/>
</dbReference>
<comment type="caution">
    <text evidence="1">The sequence shown here is derived from an EMBL/GenBank/DDBJ whole genome shotgun (WGS) entry which is preliminary data.</text>
</comment>
<dbReference type="Proteomes" id="UP001147733">
    <property type="component" value="Unassembled WGS sequence"/>
</dbReference>
<reference evidence="1" key="1">
    <citation type="submission" date="2022-11" db="EMBL/GenBank/DDBJ databases">
        <authorList>
            <person name="Petersen C."/>
        </authorList>
    </citation>
    <scope>NUCLEOTIDE SEQUENCE</scope>
    <source>
        <strain evidence="1">IBT 23319</strain>
    </source>
</reference>
<gene>
    <name evidence="1" type="ORF">N7469_004733</name>
</gene>
<protein>
    <submittedName>
        <fullName evidence="1">Uncharacterized protein</fullName>
    </submittedName>
</protein>
<evidence type="ECO:0000313" key="2">
    <source>
        <dbReference type="Proteomes" id="UP001147733"/>
    </source>
</evidence>
<evidence type="ECO:0000313" key="1">
    <source>
        <dbReference type="EMBL" id="KAJ5235565.1"/>
    </source>
</evidence>
<organism evidence="1 2">
    <name type="scientific">Penicillium citrinum</name>
    <dbReference type="NCBI Taxonomy" id="5077"/>
    <lineage>
        <taxon>Eukaryota</taxon>
        <taxon>Fungi</taxon>
        <taxon>Dikarya</taxon>
        <taxon>Ascomycota</taxon>
        <taxon>Pezizomycotina</taxon>
        <taxon>Eurotiomycetes</taxon>
        <taxon>Eurotiomycetidae</taxon>
        <taxon>Eurotiales</taxon>
        <taxon>Aspergillaceae</taxon>
        <taxon>Penicillium</taxon>
    </lineage>
</organism>
<dbReference type="AlphaFoldDB" id="A0A9W9P564"/>